<evidence type="ECO:0000313" key="1">
    <source>
        <dbReference type="EMBL" id="KAF8902204.1"/>
    </source>
</evidence>
<dbReference type="AlphaFoldDB" id="A0A9P5TMX0"/>
<feature type="non-terminal residue" evidence="1">
    <location>
        <position position="88"/>
    </location>
</feature>
<keyword evidence="2" id="KW-1185">Reference proteome</keyword>
<proteinExistence type="predicted"/>
<evidence type="ECO:0000313" key="2">
    <source>
        <dbReference type="Proteomes" id="UP000724874"/>
    </source>
</evidence>
<reference evidence="1" key="1">
    <citation type="submission" date="2020-11" db="EMBL/GenBank/DDBJ databases">
        <authorList>
            <consortium name="DOE Joint Genome Institute"/>
            <person name="Ahrendt S."/>
            <person name="Riley R."/>
            <person name="Andreopoulos W."/>
            <person name="LaButti K."/>
            <person name="Pangilinan J."/>
            <person name="Ruiz-duenas F.J."/>
            <person name="Barrasa J.M."/>
            <person name="Sanchez-Garcia M."/>
            <person name="Camarero S."/>
            <person name="Miyauchi S."/>
            <person name="Serrano A."/>
            <person name="Linde D."/>
            <person name="Babiker R."/>
            <person name="Drula E."/>
            <person name="Ayuso-Fernandez I."/>
            <person name="Pacheco R."/>
            <person name="Padilla G."/>
            <person name="Ferreira P."/>
            <person name="Barriuso J."/>
            <person name="Kellner H."/>
            <person name="Castanera R."/>
            <person name="Alfaro M."/>
            <person name="Ramirez L."/>
            <person name="Pisabarro A.G."/>
            <person name="Kuo A."/>
            <person name="Tritt A."/>
            <person name="Lipzen A."/>
            <person name="He G."/>
            <person name="Yan M."/>
            <person name="Ng V."/>
            <person name="Cullen D."/>
            <person name="Martin F."/>
            <person name="Rosso M.-N."/>
            <person name="Henrissat B."/>
            <person name="Hibbett D."/>
            <person name="Martinez A.T."/>
            <person name="Grigoriev I.V."/>
        </authorList>
    </citation>
    <scope>NUCLEOTIDE SEQUENCE</scope>
    <source>
        <strain evidence="1">AH 44721</strain>
    </source>
</reference>
<organism evidence="1 2">
    <name type="scientific">Gymnopilus junonius</name>
    <name type="common">Spectacular rustgill mushroom</name>
    <name type="synonym">Gymnopilus spectabilis subsp. junonius</name>
    <dbReference type="NCBI Taxonomy" id="109634"/>
    <lineage>
        <taxon>Eukaryota</taxon>
        <taxon>Fungi</taxon>
        <taxon>Dikarya</taxon>
        <taxon>Basidiomycota</taxon>
        <taxon>Agaricomycotina</taxon>
        <taxon>Agaricomycetes</taxon>
        <taxon>Agaricomycetidae</taxon>
        <taxon>Agaricales</taxon>
        <taxon>Agaricineae</taxon>
        <taxon>Hymenogastraceae</taxon>
        <taxon>Gymnopilus</taxon>
    </lineage>
</organism>
<sequence>MWAPETYRKEAFNSFAVYVYQTSRLFYTLRDIADNQPRLVKILQDMSLRNLRSIIPNDQRERRFLRVGLSESVVIPRNPLLTLRDMLE</sequence>
<dbReference type="EMBL" id="JADNYJ010000037">
    <property type="protein sequence ID" value="KAF8902204.1"/>
    <property type="molecule type" value="Genomic_DNA"/>
</dbReference>
<comment type="caution">
    <text evidence="1">The sequence shown here is derived from an EMBL/GenBank/DDBJ whole genome shotgun (WGS) entry which is preliminary data.</text>
</comment>
<gene>
    <name evidence="1" type="ORF">CPB84DRAFT_1776153</name>
</gene>
<accession>A0A9P5TMX0</accession>
<protein>
    <submittedName>
        <fullName evidence="1">Uncharacterized protein</fullName>
    </submittedName>
</protein>
<dbReference type="Proteomes" id="UP000724874">
    <property type="component" value="Unassembled WGS sequence"/>
</dbReference>
<name>A0A9P5TMX0_GYMJU</name>